<name>A0A1A8MTJ8_9TELE</name>
<evidence type="ECO:0000259" key="1">
    <source>
        <dbReference type="Pfam" id="PF03732"/>
    </source>
</evidence>
<dbReference type="InterPro" id="IPR032567">
    <property type="entry name" value="RTL1-rel"/>
</dbReference>
<protein>
    <recommendedName>
        <fullName evidence="1">Retrotransposon gag domain-containing protein</fullName>
    </recommendedName>
</protein>
<dbReference type="AlphaFoldDB" id="A0A1A8MTJ8"/>
<accession>A0A1A8MTJ8</accession>
<reference evidence="2" key="1">
    <citation type="submission" date="2016-05" db="EMBL/GenBank/DDBJ databases">
        <authorList>
            <person name="Lavstsen T."/>
            <person name="Jespersen J.S."/>
        </authorList>
    </citation>
    <scope>NUCLEOTIDE SEQUENCE</scope>
    <source>
        <tissue evidence="2">Brain</tissue>
    </source>
</reference>
<proteinExistence type="predicted"/>
<organism evidence="2">
    <name type="scientific">Nothobranchius pienaari</name>
    <dbReference type="NCBI Taxonomy" id="704102"/>
    <lineage>
        <taxon>Eukaryota</taxon>
        <taxon>Metazoa</taxon>
        <taxon>Chordata</taxon>
        <taxon>Craniata</taxon>
        <taxon>Vertebrata</taxon>
        <taxon>Euteleostomi</taxon>
        <taxon>Actinopterygii</taxon>
        <taxon>Neopterygii</taxon>
        <taxon>Teleostei</taxon>
        <taxon>Neoteleostei</taxon>
        <taxon>Acanthomorphata</taxon>
        <taxon>Ovalentaria</taxon>
        <taxon>Atherinomorphae</taxon>
        <taxon>Cyprinodontiformes</taxon>
        <taxon>Nothobranchiidae</taxon>
        <taxon>Nothobranchius</taxon>
    </lineage>
</organism>
<feature type="domain" description="Retrotransposon gag" evidence="1">
    <location>
        <begin position="3"/>
        <end position="56"/>
    </location>
</feature>
<gene>
    <name evidence="2" type="primary">Nfu_g_1_011688</name>
</gene>
<dbReference type="Pfam" id="PF03732">
    <property type="entry name" value="Retrotrans_gag"/>
    <property type="match status" value="1"/>
</dbReference>
<sequence length="131" mass="14808">MTFDKPESAAEVARQIWSLRQGKLSIADFAIEFRTLAATSTLDEASLKGAFTQVLNEQLQDQLAFCQEPPDLESLIALCSRMEKRHKARQRVSPCRLVECTEAKQTFIQQASGEEATYFSREVKANSKVHR</sequence>
<dbReference type="PANTHER" id="PTHR15503:SF36">
    <property type="entry name" value="RETROTRANSPOSON GAG-LIKE PROTEIN 5"/>
    <property type="match status" value="1"/>
</dbReference>
<dbReference type="EMBL" id="HAEF01018808">
    <property type="protein sequence ID" value="SBR59967.1"/>
    <property type="molecule type" value="Transcribed_RNA"/>
</dbReference>
<evidence type="ECO:0000313" key="2">
    <source>
        <dbReference type="EMBL" id="SBR59967.1"/>
    </source>
</evidence>
<dbReference type="PANTHER" id="PTHR15503">
    <property type="entry name" value="LDOC1 RELATED"/>
    <property type="match status" value="1"/>
</dbReference>
<dbReference type="InterPro" id="IPR005162">
    <property type="entry name" value="Retrotrans_gag_dom"/>
</dbReference>
<reference evidence="2" key="2">
    <citation type="submission" date="2016-06" db="EMBL/GenBank/DDBJ databases">
        <title>The genome of a short-lived fish provides insights into sex chromosome evolution and the genetic control of aging.</title>
        <authorList>
            <person name="Reichwald K."/>
            <person name="Felder M."/>
            <person name="Petzold A."/>
            <person name="Koch P."/>
            <person name="Groth M."/>
            <person name="Platzer M."/>
        </authorList>
    </citation>
    <scope>NUCLEOTIDE SEQUENCE</scope>
    <source>
        <tissue evidence="2">Brain</tissue>
    </source>
</reference>